<feature type="region of interest" description="Disordered" evidence="1">
    <location>
        <begin position="1"/>
        <end position="22"/>
    </location>
</feature>
<dbReference type="EMBL" id="JBGFUD010010037">
    <property type="protein sequence ID" value="MFH4982761.1"/>
    <property type="molecule type" value="Genomic_DNA"/>
</dbReference>
<gene>
    <name evidence="2" type="ORF">AB6A40_009470</name>
</gene>
<keyword evidence="3" id="KW-1185">Reference proteome</keyword>
<evidence type="ECO:0000256" key="1">
    <source>
        <dbReference type="SAM" id="MobiDB-lite"/>
    </source>
</evidence>
<sequence length="544" mass="60316">MKKTGNESEMDPLLDTTQLPDFSRENAQNYRGDQRTGGNVRFTDRQEASISAFLREVSVYCSKMQSQMADRLLRNHPDVIRNLLSLLSYCTIAHDREVENITLTKWNQVSIADYALHILLLISKYADESMNDLLRLVIETVSRTAHPMVLSKPIAFAIVHMISTPVNQTRFARLGGHLLAARELERSLGALPGGMEDSYSFAPLLRHLASLSAQVSSGTSGWLAPKRPSEVKVDGLYNFAPICAISSTSGLAHQLRTLLAASPPHRRARAANWSYHFYSGEEWLDLTLTLPYQIMLHEVQIRPHAPALNTGPSAIQVELCPDPGFLTWTVLGPPATTTGFSKIRIPTISYPYPVHAVRIHIRKPPDSSNLGLSQIILAGMSTIHGMCISSTTSADMIHWLTILDKVSKLDDYSIWKYAPSLPQALVAFFLSHPLNADAYARISSLLLHLDERAKITTIVELILSHIISGNTVDGEALGWLADLLYSFCVGENERIKSATQSLVHLSHHMHVIRQRQLITGVASLLKKQGKIPKSYEVSVSPENA</sequence>
<evidence type="ECO:0000313" key="2">
    <source>
        <dbReference type="EMBL" id="MFH4982761.1"/>
    </source>
</evidence>
<name>A0ABD6ESD2_9BILA</name>
<accession>A0ABD6ESD2</accession>
<evidence type="ECO:0000313" key="3">
    <source>
        <dbReference type="Proteomes" id="UP001608902"/>
    </source>
</evidence>
<reference evidence="2 3" key="1">
    <citation type="submission" date="2024-08" db="EMBL/GenBank/DDBJ databases">
        <title>Gnathostoma spinigerum genome.</title>
        <authorList>
            <person name="Gonzalez-Bertolin B."/>
            <person name="Monzon S."/>
            <person name="Zaballos A."/>
            <person name="Jimenez P."/>
            <person name="Dekumyoy P."/>
            <person name="Varona S."/>
            <person name="Cuesta I."/>
            <person name="Sumanam S."/>
            <person name="Adisakwattana P."/>
            <person name="Gasser R.B."/>
            <person name="Hernandez-Gonzalez A."/>
            <person name="Young N.D."/>
            <person name="Perteguer M.J."/>
        </authorList>
    </citation>
    <scope>NUCLEOTIDE SEQUENCE [LARGE SCALE GENOMIC DNA]</scope>
    <source>
        <strain evidence="2">AL3</strain>
        <tissue evidence="2">Liver</tissue>
    </source>
</reference>
<comment type="caution">
    <text evidence="2">The sequence shown here is derived from an EMBL/GenBank/DDBJ whole genome shotgun (WGS) entry which is preliminary data.</text>
</comment>
<dbReference type="AlphaFoldDB" id="A0ABD6ESD2"/>
<organism evidence="2 3">
    <name type="scientific">Gnathostoma spinigerum</name>
    <dbReference type="NCBI Taxonomy" id="75299"/>
    <lineage>
        <taxon>Eukaryota</taxon>
        <taxon>Metazoa</taxon>
        <taxon>Ecdysozoa</taxon>
        <taxon>Nematoda</taxon>
        <taxon>Chromadorea</taxon>
        <taxon>Rhabditida</taxon>
        <taxon>Spirurina</taxon>
        <taxon>Gnathostomatomorpha</taxon>
        <taxon>Gnathostomatoidea</taxon>
        <taxon>Gnathostomatidae</taxon>
        <taxon>Gnathostoma</taxon>
    </lineage>
</organism>
<proteinExistence type="predicted"/>
<protein>
    <submittedName>
        <fullName evidence="2">Uncharacterized protein</fullName>
    </submittedName>
</protein>
<dbReference type="Proteomes" id="UP001608902">
    <property type="component" value="Unassembled WGS sequence"/>
</dbReference>